<evidence type="ECO:0000313" key="3">
    <source>
        <dbReference type="Proteomes" id="UP000036403"/>
    </source>
</evidence>
<gene>
    <name evidence="2" type="ORF">RF55_4628</name>
</gene>
<dbReference type="AlphaFoldDB" id="A0A0J7KY14"/>
<dbReference type="Pfam" id="PF12796">
    <property type="entry name" value="Ank_2"/>
    <property type="match status" value="2"/>
</dbReference>
<dbReference type="OrthoDB" id="9988580at2759"/>
<organism evidence="2 3">
    <name type="scientific">Lasius niger</name>
    <name type="common">Black garden ant</name>
    <dbReference type="NCBI Taxonomy" id="67767"/>
    <lineage>
        <taxon>Eukaryota</taxon>
        <taxon>Metazoa</taxon>
        <taxon>Ecdysozoa</taxon>
        <taxon>Arthropoda</taxon>
        <taxon>Hexapoda</taxon>
        <taxon>Insecta</taxon>
        <taxon>Pterygota</taxon>
        <taxon>Neoptera</taxon>
        <taxon>Endopterygota</taxon>
        <taxon>Hymenoptera</taxon>
        <taxon>Apocrita</taxon>
        <taxon>Aculeata</taxon>
        <taxon>Formicoidea</taxon>
        <taxon>Formicidae</taxon>
        <taxon>Formicinae</taxon>
        <taxon>Lasius</taxon>
        <taxon>Lasius</taxon>
    </lineage>
</organism>
<sequence length="269" mass="29511">MATTPNVTSKKDAADEDDDTFYYVGVRASPFAADCAVFGLPSKETSALRSRFPLSPSSTNVVNGIMLKALDGDVKRVEMLLKRGHDARVEDSAGYTPLHYAARNGHYRVCAILLQHGADVDATTPSIQATPLHRAAVQGHAETVETLLRHGANANLRDTDGKTALHRAISKHASSIETLQNTSFSDTCTLLLPHTDLNIKDNSGQTPKELISETYNETLSKLGQEDAKLILKDSFFGKTWVVKKEEMEKPLNELNDQFVDSEEDITNIK</sequence>
<dbReference type="PROSITE" id="PS50297">
    <property type="entry name" value="ANK_REP_REGION"/>
    <property type="match status" value="2"/>
</dbReference>
<feature type="repeat" description="ANK" evidence="1">
    <location>
        <begin position="93"/>
        <end position="125"/>
    </location>
</feature>
<dbReference type="SMART" id="SM00248">
    <property type="entry name" value="ANK"/>
    <property type="match status" value="3"/>
</dbReference>
<dbReference type="PANTHER" id="PTHR24118">
    <property type="entry name" value="POTE ANKYRIN DOMAIN"/>
    <property type="match status" value="1"/>
</dbReference>
<dbReference type="SUPFAM" id="SSF48403">
    <property type="entry name" value="Ankyrin repeat"/>
    <property type="match status" value="1"/>
</dbReference>
<dbReference type="EMBL" id="LBMM01002182">
    <property type="protein sequence ID" value="KMQ95173.1"/>
    <property type="molecule type" value="Genomic_DNA"/>
</dbReference>
<dbReference type="InterPro" id="IPR036770">
    <property type="entry name" value="Ankyrin_rpt-contain_sf"/>
</dbReference>
<evidence type="ECO:0000313" key="2">
    <source>
        <dbReference type="EMBL" id="KMQ95173.1"/>
    </source>
</evidence>
<proteinExistence type="predicted"/>
<keyword evidence="3" id="KW-1185">Reference proteome</keyword>
<protein>
    <submittedName>
        <fullName evidence="2">Ankyrin repeat domain-containing protein 39-like protein</fullName>
    </submittedName>
</protein>
<dbReference type="PROSITE" id="PS50088">
    <property type="entry name" value="ANK_REPEAT"/>
    <property type="match status" value="2"/>
</dbReference>
<dbReference type="PaxDb" id="67767-A0A0J7KY14"/>
<accession>A0A0J7KY14</accession>
<name>A0A0J7KY14_LASNI</name>
<dbReference type="InterPro" id="IPR002110">
    <property type="entry name" value="Ankyrin_rpt"/>
</dbReference>
<feature type="repeat" description="ANK" evidence="1">
    <location>
        <begin position="127"/>
        <end position="159"/>
    </location>
</feature>
<reference evidence="2 3" key="1">
    <citation type="submission" date="2015-04" db="EMBL/GenBank/DDBJ databases">
        <title>Lasius niger genome sequencing.</title>
        <authorList>
            <person name="Konorov E.A."/>
            <person name="Nikitin M.A."/>
            <person name="Kirill M.V."/>
            <person name="Chang P."/>
        </authorList>
    </citation>
    <scope>NUCLEOTIDE SEQUENCE [LARGE SCALE GENOMIC DNA]</scope>
    <source>
        <tissue evidence="2">Whole</tissue>
    </source>
</reference>
<dbReference type="PRINTS" id="PR01415">
    <property type="entry name" value="ANKYRIN"/>
</dbReference>
<dbReference type="Proteomes" id="UP000036403">
    <property type="component" value="Unassembled WGS sequence"/>
</dbReference>
<comment type="caution">
    <text evidence="2">The sequence shown here is derived from an EMBL/GenBank/DDBJ whole genome shotgun (WGS) entry which is preliminary data.</text>
</comment>
<dbReference type="Gene3D" id="1.25.40.20">
    <property type="entry name" value="Ankyrin repeat-containing domain"/>
    <property type="match status" value="2"/>
</dbReference>
<evidence type="ECO:0000256" key="1">
    <source>
        <dbReference type="PROSITE-ProRule" id="PRU00023"/>
    </source>
</evidence>
<dbReference type="STRING" id="67767.A0A0J7KY14"/>
<keyword evidence="1" id="KW-0040">ANK repeat</keyword>
<dbReference type="PANTHER" id="PTHR24118:SF99">
    <property type="entry name" value="POTE ANKYRIN DOMAIN FAMILY MEMBER 3C-RELATED"/>
    <property type="match status" value="1"/>
</dbReference>